<name>A0ABV0V0X2_9TELE</name>
<dbReference type="EMBL" id="JAHRIQ010088206">
    <property type="protein sequence ID" value="MEQ2250058.1"/>
    <property type="molecule type" value="Genomic_DNA"/>
</dbReference>
<feature type="signal peptide" evidence="1">
    <location>
        <begin position="1"/>
        <end position="18"/>
    </location>
</feature>
<comment type="caution">
    <text evidence="2">The sequence shown here is derived from an EMBL/GenBank/DDBJ whole genome shotgun (WGS) entry which is preliminary data.</text>
</comment>
<protein>
    <submittedName>
        <fullName evidence="2">Uncharacterized protein</fullName>
    </submittedName>
</protein>
<evidence type="ECO:0000313" key="2">
    <source>
        <dbReference type="EMBL" id="MEQ2250058.1"/>
    </source>
</evidence>
<accession>A0ABV0V0X2</accession>
<reference evidence="2 3" key="1">
    <citation type="submission" date="2021-06" db="EMBL/GenBank/DDBJ databases">
        <authorList>
            <person name="Palmer J.M."/>
        </authorList>
    </citation>
    <scope>NUCLEOTIDE SEQUENCE [LARGE SCALE GENOMIC DNA]</scope>
    <source>
        <strain evidence="3">if_2019</strain>
        <tissue evidence="2">Muscle</tissue>
    </source>
</reference>
<feature type="chain" id="PRO_5047378777" evidence="1">
    <location>
        <begin position="19"/>
        <end position="101"/>
    </location>
</feature>
<sequence length="101" mass="12015">MFTLLNLVFLFFPQMSFRGKDTYDDCSYYHYWSCFTGNCGSATRRQITEVDFSTNTPSYENQWCEMENVETWRVPSDKPFQLRLPYGLNQMQSVVPVDKEH</sequence>
<dbReference type="Proteomes" id="UP001482620">
    <property type="component" value="Unassembled WGS sequence"/>
</dbReference>
<evidence type="ECO:0000313" key="3">
    <source>
        <dbReference type="Proteomes" id="UP001482620"/>
    </source>
</evidence>
<organism evidence="2 3">
    <name type="scientific">Ilyodon furcidens</name>
    <name type="common">goldbreast splitfin</name>
    <dbReference type="NCBI Taxonomy" id="33524"/>
    <lineage>
        <taxon>Eukaryota</taxon>
        <taxon>Metazoa</taxon>
        <taxon>Chordata</taxon>
        <taxon>Craniata</taxon>
        <taxon>Vertebrata</taxon>
        <taxon>Euteleostomi</taxon>
        <taxon>Actinopterygii</taxon>
        <taxon>Neopterygii</taxon>
        <taxon>Teleostei</taxon>
        <taxon>Neoteleostei</taxon>
        <taxon>Acanthomorphata</taxon>
        <taxon>Ovalentaria</taxon>
        <taxon>Atherinomorphae</taxon>
        <taxon>Cyprinodontiformes</taxon>
        <taxon>Goodeidae</taxon>
        <taxon>Ilyodon</taxon>
    </lineage>
</organism>
<evidence type="ECO:0000256" key="1">
    <source>
        <dbReference type="SAM" id="SignalP"/>
    </source>
</evidence>
<gene>
    <name evidence="2" type="ORF">ILYODFUR_035998</name>
</gene>
<proteinExistence type="predicted"/>
<keyword evidence="1" id="KW-0732">Signal</keyword>
<keyword evidence="3" id="KW-1185">Reference proteome</keyword>